<keyword evidence="22" id="KW-1185">Reference proteome</keyword>
<dbReference type="STRING" id="81857.IV38_GL000520"/>
<evidence type="ECO:0000259" key="19">
    <source>
        <dbReference type="PROSITE" id="PS50142"/>
    </source>
</evidence>
<evidence type="ECO:0000256" key="2">
    <source>
        <dbReference type="ARBA" id="ARBA00004496"/>
    </source>
</evidence>
<dbReference type="InterPro" id="IPR014720">
    <property type="entry name" value="dsRBD_dom"/>
</dbReference>
<feature type="binding site" evidence="17">
    <location>
        <position position="121"/>
    </location>
    <ligand>
        <name>Mg(2+)</name>
        <dbReference type="ChEBI" id="CHEBI:18420"/>
    </ligand>
</feature>
<dbReference type="Proteomes" id="UP000051645">
    <property type="component" value="Unassembled WGS sequence"/>
</dbReference>
<feature type="binding site" evidence="17">
    <location>
        <position position="124"/>
    </location>
    <ligand>
        <name>Mg(2+)</name>
        <dbReference type="ChEBI" id="CHEBI:18420"/>
    </ligand>
</feature>
<dbReference type="RefSeq" id="WP_057768435.1">
    <property type="nucleotide sequence ID" value="NZ_JQAT01000001.1"/>
</dbReference>
<dbReference type="CDD" id="cd00593">
    <property type="entry name" value="RIBOc"/>
    <property type="match status" value="1"/>
</dbReference>
<evidence type="ECO:0000256" key="9">
    <source>
        <dbReference type="ARBA" id="ARBA00022722"/>
    </source>
</evidence>
<sequence>MDAGLINELRDQYGIVFNDIALLDEAFTHSSYKNEHKELALKDNERLEFLGDAVLELTVSEYLYKKYPQLPEGKLTRLRAAIVQTKSFSSFSKEAHFDQYIRLGKGEEQAGARKRLTLLEDLFEAFNGALYLDQGKDAVVRFITQVIFPKIDAGDFSYALDHKTNLQEYLQRNGEVAIEYHVLSENGPDTAHRFKVDVEADGKVLGTGTGKNKKAAEQMAAAEALASLGADDTLLPQD</sequence>
<keyword evidence="11 17" id="KW-0699">rRNA-binding</keyword>
<feature type="domain" description="RNase III" evidence="19">
    <location>
        <begin position="6"/>
        <end position="135"/>
    </location>
</feature>
<feature type="active site" evidence="17">
    <location>
        <position position="124"/>
    </location>
</feature>
<dbReference type="Proteomes" id="UP000051751">
    <property type="component" value="Unassembled WGS sequence"/>
</dbReference>
<name>A0A0R2FM04_9LACO</name>
<dbReference type="PATRIC" id="fig|81857.3.peg.524"/>
<feature type="active site" evidence="17">
    <location>
        <position position="52"/>
    </location>
</feature>
<evidence type="ECO:0000256" key="6">
    <source>
        <dbReference type="ARBA" id="ARBA00022552"/>
    </source>
</evidence>
<evidence type="ECO:0000256" key="11">
    <source>
        <dbReference type="ARBA" id="ARBA00022730"/>
    </source>
</evidence>
<evidence type="ECO:0000259" key="18">
    <source>
        <dbReference type="PROSITE" id="PS50137"/>
    </source>
</evidence>
<evidence type="ECO:0000256" key="4">
    <source>
        <dbReference type="ARBA" id="ARBA00011738"/>
    </source>
</evidence>
<dbReference type="Pfam" id="PF00035">
    <property type="entry name" value="dsrm"/>
    <property type="match status" value="1"/>
</dbReference>
<evidence type="ECO:0000256" key="14">
    <source>
        <dbReference type="ARBA" id="ARBA00022842"/>
    </source>
</evidence>
<comment type="caution">
    <text evidence="20">The sequence shown here is derived from an EMBL/GenBank/DDBJ whole genome shotgun (WGS) entry which is preliminary data.</text>
</comment>
<evidence type="ECO:0000256" key="3">
    <source>
        <dbReference type="ARBA" id="ARBA00010183"/>
    </source>
</evidence>
<evidence type="ECO:0000256" key="13">
    <source>
        <dbReference type="ARBA" id="ARBA00022801"/>
    </source>
</evidence>
<dbReference type="GO" id="GO:0006397">
    <property type="term" value="P:mRNA processing"/>
    <property type="evidence" value="ECO:0007669"/>
    <property type="project" value="UniProtKB-UniRule"/>
</dbReference>
<keyword evidence="9 17" id="KW-0540">Nuclease</keyword>
<evidence type="ECO:0000313" key="22">
    <source>
        <dbReference type="Proteomes" id="UP000051645"/>
    </source>
</evidence>
<dbReference type="SMART" id="SM00535">
    <property type="entry name" value="RIBOc"/>
    <property type="match status" value="1"/>
</dbReference>
<dbReference type="EMBL" id="JQAT01000001">
    <property type="protein sequence ID" value="KRN29633.1"/>
    <property type="molecule type" value="Genomic_DNA"/>
</dbReference>
<feature type="binding site" evidence="17">
    <location>
        <position position="48"/>
    </location>
    <ligand>
        <name>Mg(2+)</name>
        <dbReference type="ChEBI" id="CHEBI:18420"/>
    </ligand>
</feature>
<comment type="subunit">
    <text evidence="4 17">Homodimer.</text>
</comment>
<dbReference type="NCBIfam" id="TIGR02191">
    <property type="entry name" value="RNaseIII"/>
    <property type="match status" value="1"/>
</dbReference>
<dbReference type="PROSITE" id="PS50137">
    <property type="entry name" value="DS_RBD"/>
    <property type="match status" value="1"/>
</dbReference>
<keyword evidence="12 17" id="KW-0255">Endonuclease</keyword>
<dbReference type="EMBL" id="JQAZ01000001">
    <property type="protein sequence ID" value="KRN33838.1"/>
    <property type="molecule type" value="Genomic_DNA"/>
</dbReference>
<evidence type="ECO:0000256" key="7">
    <source>
        <dbReference type="ARBA" id="ARBA00022664"/>
    </source>
</evidence>
<evidence type="ECO:0000313" key="23">
    <source>
        <dbReference type="Proteomes" id="UP000051751"/>
    </source>
</evidence>
<dbReference type="Gene3D" id="1.10.1520.10">
    <property type="entry name" value="Ribonuclease III domain"/>
    <property type="match status" value="1"/>
</dbReference>
<keyword evidence="15 17" id="KW-0694">RNA-binding</keyword>
<dbReference type="HAMAP" id="MF_00104">
    <property type="entry name" value="RNase_III"/>
    <property type="match status" value="1"/>
</dbReference>
<dbReference type="GO" id="GO:0004525">
    <property type="term" value="F:ribonuclease III activity"/>
    <property type="evidence" value="ECO:0007669"/>
    <property type="project" value="UniProtKB-UniRule"/>
</dbReference>
<evidence type="ECO:0000313" key="20">
    <source>
        <dbReference type="EMBL" id="KRN29633.1"/>
    </source>
</evidence>
<dbReference type="PANTHER" id="PTHR11207">
    <property type="entry name" value="RIBONUCLEASE III"/>
    <property type="match status" value="1"/>
</dbReference>
<dbReference type="GO" id="GO:0019843">
    <property type="term" value="F:rRNA binding"/>
    <property type="evidence" value="ECO:0007669"/>
    <property type="project" value="UniProtKB-KW"/>
</dbReference>
<dbReference type="OrthoDB" id="9805026at2"/>
<keyword evidence="14 17" id="KW-0460">Magnesium</keyword>
<dbReference type="GO" id="GO:0008033">
    <property type="term" value="P:tRNA processing"/>
    <property type="evidence" value="ECO:0007669"/>
    <property type="project" value="UniProtKB-KW"/>
</dbReference>
<reference evidence="22 23" key="1">
    <citation type="journal article" date="2015" name="Genome Announc.">
        <title>Expanding the biotechnology potential of lactobacilli through comparative genomics of 213 strains and associated genera.</title>
        <authorList>
            <person name="Sun Z."/>
            <person name="Harris H.M."/>
            <person name="McCann A."/>
            <person name="Guo C."/>
            <person name="Argimon S."/>
            <person name="Zhang W."/>
            <person name="Yang X."/>
            <person name="Jeffery I.B."/>
            <person name="Cooney J.C."/>
            <person name="Kagawa T.F."/>
            <person name="Liu W."/>
            <person name="Song Y."/>
            <person name="Salvetti E."/>
            <person name="Wrobel A."/>
            <person name="Rasinkangas P."/>
            <person name="Parkhill J."/>
            <person name="Rea M.C."/>
            <person name="O'Sullivan O."/>
            <person name="Ritari J."/>
            <person name="Douillard F.P."/>
            <person name="Paul Ross R."/>
            <person name="Yang R."/>
            <person name="Briner A.E."/>
            <person name="Felis G.E."/>
            <person name="de Vos W.M."/>
            <person name="Barrangou R."/>
            <person name="Klaenhammer T.R."/>
            <person name="Caufield P.W."/>
            <person name="Cui Y."/>
            <person name="Zhang H."/>
            <person name="O'Toole P.W."/>
        </authorList>
    </citation>
    <scope>NUCLEOTIDE SEQUENCE [LARGE SCALE GENOMIC DNA]</scope>
    <source>
        <strain evidence="20 23">ATCC BAA-66</strain>
        <strain evidence="21 22">DSM 13344</strain>
    </source>
</reference>
<evidence type="ECO:0000313" key="21">
    <source>
        <dbReference type="EMBL" id="KRN33838.1"/>
    </source>
</evidence>
<dbReference type="FunFam" id="3.30.160.20:FF:000003">
    <property type="entry name" value="Ribonuclease 3"/>
    <property type="match status" value="1"/>
</dbReference>
<dbReference type="GO" id="GO:0003725">
    <property type="term" value="F:double-stranded RNA binding"/>
    <property type="evidence" value="ECO:0007669"/>
    <property type="project" value="TreeGrafter"/>
</dbReference>
<dbReference type="PANTHER" id="PTHR11207:SF0">
    <property type="entry name" value="RIBONUCLEASE 3"/>
    <property type="match status" value="1"/>
</dbReference>
<organism evidence="20 23">
    <name type="scientific">Lactobacillus selangorensis</name>
    <dbReference type="NCBI Taxonomy" id="81857"/>
    <lineage>
        <taxon>Bacteria</taxon>
        <taxon>Bacillati</taxon>
        <taxon>Bacillota</taxon>
        <taxon>Bacilli</taxon>
        <taxon>Lactobacillales</taxon>
        <taxon>Lactobacillaceae</taxon>
        <taxon>Lactobacillus</taxon>
    </lineage>
</organism>
<proteinExistence type="inferred from homology"/>
<evidence type="ECO:0000256" key="17">
    <source>
        <dbReference type="HAMAP-Rule" id="MF_00104"/>
    </source>
</evidence>
<evidence type="ECO:0000256" key="1">
    <source>
        <dbReference type="ARBA" id="ARBA00000109"/>
    </source>
</evidence>
<dbReference type="CDD" id="cd10845">
    <property type="entry name" value="DSRM_RNAse_III_family"/>
    <property type="match status" value="1"/>
</dbReference>
<dbReference type="EC" id="3.1.26.3" evidence="17"/>
<dbReference type="Gene3D" id="3.30.160.20">
    <property type="match status" value="1"/>
</dbReference>
<evidence type="ECO:0000256" key="10">
    <source>
        <dbReference type="ARBA" id="ARBA00022723"/>
    </source>
</evidence>
<dbReference type="SMART" id="SM00358">
    <property type="entry name" value="DSRM"/>
    <property type="match status" value="1"/>
</dbReference>
<feature type="domain" description="DRBM" evidence="18">
    <location>
        <begin position="161"/>
        <end position="230"/>
    </location>
</feature>
<comment type="function">
    <text evidence="17">Digests double-stranded RNA. Involved in the processing of primary rRNA transcript to yield the immediate precursors to the large and small rRNAs (23S and 16S). Processes some mRNAs, and tRNAs when they are encoded in the rRNA operon. Processes pre-crRNA and tracrRNA of type II CRISPR loci if present in the organism.</text>
</comment>
<dbReference type="SUPFAM" id="SSF54768">
    <property type="entry name" value="dsRNA-binding domain-like"/>
    <property type="match status" value="1"/>
</dbReference>
<comment type="catalytic activity">
    <reaction evidence="1 17">
        <text>Endonucleolytic cleavage to 5'-phosphomonoester.</text>
        <dbReference type="EC" id="3.1.26.3"/>
    </reaction>
</comment>
<comment type="similarity">
    <text evidence="3">Belongs to the ribonuclease III family.</text>
</comment>
<dbReference type="GO" id="GO:0005737">
    <property type="term" value="C:cytoplasm"/>
    <property type="evidence" value="ECO:0007669"/>
    <property type="project" value="UniProtKB-SubCell"/>
</dbReference>
<comment type="subcellular location">
    <subcellularLocation>
        <location evidence="2 17">Cytoplasm</location>
    </subcellularLocation>
</comment>
<keyword evidence="13 17" id="KW-0378">Hydrolase</keyword>
<gene>
    <name evidence="17" type="primary">rnc</name>
    <name evidence="20" type="ORF">IV38_GL000520</name>
    <name evidence="21" type="ORF">IV40_GL000148</name>
</gene>
<keyword evidence="5 17" id="KW-0963">Cytoplasm</keyword>
<keyword evidence="8 17" id="KW-0819">tRNA processing</keyword>
<dbReference type="AlphaFoldDB" id="A0A0R2FM04"/>
<dbReference type="FunFam" id="1.10.1520.10:FF:000001">
    <property type="entry name" value="Ribonuclease 3"/>
    <property type="match status" value="1"/>
</dbReference>
<comment type="cofactor">
    <cofactor evidence="17">
        <name>Mg(2+)</name>
        <dbReference type="ChEBI" id="CHEBI:18420"/>
    </cofactor>
</comment>
<dbReference type="GO" id="GO:0042802">
    <property type="term" value="F:identical protein binding"/>
    <property type="evidence" value="ECO:0007669"/>
    <property type="project" value="UniProtKB-ARBA"/>
</dbReference>
<dbReference type="GO" id="GO:0046872">
    <property type="term" value="F:metal ion binding"/>
    <property type="evidence" value="ECO:0007669"/>
    <property type="project" value="UniProtKB-KW"/>
</dbReference>
<dbReference type="SUPFAM" id="SSF69065">
    <property type="entry name" value="RNase III domain-like"/>
    <property type="match status" value="1"/>
</dbReference>
<dbReference type="GO" id="GO:0006364">
    <property type="term" value="P:rRNA processing"/>
    <property type="evidence" value="ECO:0007669"/>
    <property type="project" value="UniProtKB-UniRule"/>
</dbReference>
<evidence type="ECO:0000256" key="15">
    <source>
        <dbReference type="ARBA" id="ARBA00022884"/>
    </source>
</evidence>
<protein>
    <recommendedName>
        <fullName evidence="17">Ribonuclease 3</fullName>
        <ecNumber evidence="17">3.1.26.3</ecNumber>
    </recommendedName>
    <alternativeName>
        <fullName evidence="17">Ribonuclease III</fullName>
        <shortName evidence="17">RNase III</shortName>
    </alternativeName>
</protein>
<dbReference type="GO" id="GO:0010468">
    <property type="term" value="P:regulation of gene expression"/>
    <property type="evidence" value="ECO:0007669"/>
    <property type="project" value="TreeGrafter"/>
</dbReference>
<dbReference type="InterPro" id="IPR000999">
    <property type="entry name" value="RNase_III_dom"/>
</dbReference>
<accession>A0A0R2FM04</accession>
<keyword evidence="6 17" id="KW-0698">rRNA processing</keyword>
<evidence type="ECO:0000256" key="12">
    <source>
        <dbReference type="ARBA" id="ARBA00022759"/>
    </source>
</evidence>
<comment type="function">
    <text evidence="16">Digests double-stranded RNA. Involved in the processing of primary rRNA transcript to yield the immediate precursors to the large and small rRNAs (23S and 16S). Also processes some mRNAs, and tRNAs when they are encoded in the rRNA operon.</text>
</comment>
<dbReference type="PROSITE" id="PS50142">
    <property type="entry name" value="RNASE_3_2"/>
    <property type="match status" value="1"/>
</dbReference>
<evidence type="ECO:0000256" key="16">
    <source>
        <dbReference type="ARBA" id="ARBA00053741"/>
    </source>
</evidence>
<keyword evidence="10 17" id="KW-0479">Metal-binding</keyword>
<evidence type="ECO:0000256" key="5">
    <source>
        <dbReference type="ARBA" id="ARBA00022490"/>
    </source>
</evidence>
<dbReference type="Pfam" id="PF14622">
    <property type="entry name" value="Ribonucleas_3_3"/>
    <property type="match status" value="1"/>
</dbReference>
<dbReference type="InterPro" id="IPR011907">
    <property type="entry name" value="RNase_III"/>
</dbReference>
<dbReference type="PROSITE" id="PS00517">
    <property type="entry name" value="RNASE_3_1"/>
    <property type="match status" value="1"/>
</dbReference>
<dbReference type="InterPro" id="IPR036389">
    <property type="entry name" value="RNase_III_sf"/>
</dbReference>
<evidence type="ECO:0000256" key="8">
    <source>
        <dbReference type="ARBA" id="ARBA00022694"/>
    </source>
</evidence>
<keyword evidence="7 17" id="KW-0507">mRNA processing</keyword>